<keyword evidence="3" id="KW-0732">Signal</keyword>
<sequence>MNRSKYLIFCAVALLLLGACRKYVENAPIQGQRVLAYTEDYRMLLNDRNNQEVAYGIAPMLSSDDADFTDAVIENRVGNNVIQRSMYTWAKPFYTDQQTDYDYNMLYSTLFVYNVVIEGVMDSKGGTEVQRSAILGEALIRRAFNYFMLTNLHGKQYDAATAATDPAVPLLLEPELMGDLTRTPVKTVYEQILQDTRRAIPLLPLTQEINDRPTKAAGYALLSKVYLFMRDFDNAAAFADSSLALKNTLYDYNTAVAGTTLVFPAQYNDPQILLRKAQRQVFSPLQLSQSLLNLLEPTDLRFVLFVKPGSSLSPAFSGYGFWSRSNYGGYPDNTAVGLSVNETLLIKAECLARAGQKDAAVELLNQLRQKRFRPADYAVLAAATPEEALQLVINERRREFFGGGLRWFDQRRLDKDPQFQQTVTRSFGGVQYTLAPGSNGFVFPLAQLLIQQNPEMTQNPN</sequence>
<evidence type="ECO:0000256" key="3">
    <source>
        <dbReference type="ARBA" id="ARBA00022729"/>
    </source>
</evidence>
<evidence type="ECO:0000313" key="9">
    <source>
        <dbReference type="Proteomes" id="UP001220610"/>
    </source>
</evidence>
<name>A0AAJ5WWD4_9BACT</name>
<evidence type="ECO:0000259" key="6">
    <source>
        <dbReference type="Pfam" id="PF07980"/>
    </source>
</evidence>
<dbReference type="PROSITE" id="PS51257">
    <property type="entry name" value="PROKAR_LIPOPROTEIN"/>
    <property type="match status" value="1"/>
</dbReference>
<dbReference type="Pfam" id="PF07980">
    <property type="entry name" value="SusD_RagB"/>
    <property type="match status" value="1"/>
</dbReference>
<evidence type="ECO:0000313" key="8">
    <source>
        <dbReference type="EMBL" id="WEK38416.1"/>
    </source>
</evidence>
<keyword evidence="4" id="KW-0472">Membrane</keyword>
<proteinExistence type="inferred from homology"/>
<dbReference type="SUPFAM" id="SSF48452">
    <property type="entry name" value="TPR-like"/>
    <property type="match status" value="1"/>
</dbReference>
<gene>
    <name evidence="8" type="ORF">P0Y53_12995</name>
</gene>
<evidence type="ECO:0000256" key="2">
    <source>
        <dbReference type="ARBA" id="ARBA00006275"/>
    </source>
</evidence>
<reference evidence="8" key="1">
    <citation type="submission" date="2023-03" db="EMBL/GenBank/DDBJ databases">
        <title>Andean soil-derived lignocellulolytic bacterial consortium as a source of novel taxa and putative plastic-active enzymes.</title>
        <authorList>
            <person name="Diaz-Garcia L."/>
            <person name="Chuvochina M."/>
            <person name="Feuerriegel G."/>
            <person name="Bunk B."/>
            <person name="Sproer C."/>
            <person name="Streit W.R."/>
            <person name="Rodriguez L.M."/>
            <person name="Overmann J."/>
            <person name="Jimenez D.J."/>
        </authorList>
    </citation>
    <scope>NUCLEOTIDE SEQUENCE</scope>
    <source>
        <strain evidence="8">MAG 7</strain>
    </source>
</reference>
<dbReference type="AlphaFoldDB" id="A0AAJ5WWD4"/>
<organism evidence="8 9">
    <name type="scientific">Candidatus Pseudobacter hemicellulosilyticus</name>
    <dbReference type="NCBI Taxonomy" id="3121375"/>
    <lineage>
        <taxon>Bacteria</taxon>
        <taxon>Pseudomonadati</taxon>
        <taxon>Bacteroidota</taxon>
        <taxon>Chitinophagia</taxon>
        <taxon>Chitinophagales</taxon>
        <taxon>Chitinophagaceae</taxon>
        <taxon>Pseudobacter</taxon>
    </lineage>
</organism>
<evidence type="ECO:0000259" key="7">
    <source>
        <dbReference type="Pfam" id="PF14322"/>
    </source>
</evidence>
<evidence type="ECO:0000256" key="4">
    <source>
        <dbReference type="ARBA" id="ARBA00023136"/>
    </source>
</evidence>
<dbReference type="Gene3D" id="1.25.40.390">
    <property type="match status" value="1"/>
</dbReference>
<dbReference type="InterPro" id="IPR033985">
    <property type="entry name" value="SusD-like_N"/>
</dbReference>
<comment type="similarity">
    <text evidence="2">Belongs to the SusD family.</text>
</comment>
<dbReference type="Proteomes" id="UP001220610">
    <property type="component" value="Chromosome"/>
</dbReference>
<dbReference type="InterPro" id="IPR011990">
    <property type="entry name" value="TPR-like_helical_dom_sf"/>
</dbReference>
<dbReference type="GO" id="GO:0009279">
    <property type="term" value="C:cell outer membrane"/>
    <property type="evidence" value="ECO:0007669"/>
    <property type="project" value="UniProtKB-SubCell"/>
</dbReference>
<dbReference type="EMBL" id="CP119311">
    <property type="protein sequence ID" value="WEK38416.1"/>
    <property type="molecule type" value="Genomic_DNA"/>
</dbReference>
<evidence type="ECO:0000256" key="1">
    <source>
        <dbReference type="ARBA" id="ARBA00004442"/>
    </source>
</evidence>
<accession>A0AAJ5WWD4</accession>
<feature type="domain" description="RagB/SusD" evidence="6">
    <location>
        <begin position="342"/>
        <end position="460"/>
    </location>
</feature>
<comment type="subcellular location">
    <subcellularLocation>
        <location evidence="1">Cell outer membrane</location>
    </subcellularLocation>
</comment>
<dbReference type="Pfam" id="PF14322">
    <property type="entry name" value="SusD-like_3"/>
    <property type="match status" value="1"/>
</dbReference>
<protein>
    <submittedName>
        <fullName evidence="8">RagB/SusD family nutrient uptake outer membrane protein</fullName>
    </submittedName>
</protein>
<evidence type="ECO:0000256" key="5">
    <source>
        <dbReference type="ARBA" id="ARBA00023237"/>
    </source>
</evidence>
<keyword evidence="5" id="KW-0998">Cell outer membrane</keyword>
<feature type="domain" description="SusD-like N-terminal" evidence="7">
    <location>
        <begin position="64"/>
        <end position="227"/>
    </location>
</feature>
<dbReference type="InterPro" id="IPR012944">
    <property type="entry name" value="SusD_RagB_dom"/>
</dbReference>